<dbReference type="GO" id="GO:0005886">
    <property type="term" value="C:plasma membrane"/>
    <property type="evidence" value="ECO:0007669"/>
    <property type="project" value="UniProtKB-SubCell"/>
</dbReference>
<feature type="transmembrane region" description="Helical" evidence="8">
    <location>
        <begin position="244"/>
        <end position="262"/>
    </location>
</feature>
<dbReference type="InterPro" id="IPR052017">
    <property type="entry name" value="TSUP"/>
</dbReference>
<dbReference type="PANTHER" id="PTHR30269:SF0">
    <property type="entry name" value="MEMBRANE TRANSPORTER PROTEIN YFCA-RELATED"/>
    <property type="match status" value="1"/>
</dbReference>
<comment type="similarity">
    <text evidence="2 8">Belongs to the 4-toluene sulfonate uptake permease (TSUP) (TC 2.A.102) family.</text>
</comment>
<sequence>MLLAHPSVPQLAAIAAISAVGGAVNSIAGGGTLLTFPALLALGVPPVSANATSTLALWPGSLASMWGYRRELVGAERWALRLAIPSILGGGIGAALLLATTDEQFRALVPWLVFGATVLFALQGPVMKHLRKRASASPTGVIERPINPTTGMLIAQFVVGIYGGYFGAGAGIVMLAVFGLMGLTNIHQMNGLKNFNGICFNGIAAITFAVMGQVNWPIGVVMAVGSSAGGYLMSGLAQKVPQAWVRNAVTAIGFASAIWLFVAKS</sequence>
<feature type="transmembrane region" description="Helical" evidence="8">
    <location>
        <begin position="105"/>
        <end position="124"/>
    </location>
</feature>
<dbReference type="PANTHER" id="PTHR30269">
    <property type="entry name" value="TRANSMEMBRANE PROTEIN YFCA"/>
    <property type="match status" value="1"/>
</dbReference>
<feature type="transmembrane region" description="Helical" evidence="8">
    <location>
        <begin position="198"/>
        <end position="224"/>
    </location>
</feature>
<evidence type="ECO:0000256" key="3">
    <source>
        <dbReference type="ARBA" id="ARBA00022448"/>
    </source>
</evidence>
<evidence type="ECO:0000256" key="4">
    <source>
        <dbReference type="ARBA" id="ARBA00022475"/>
    </source>
</evidence>
<dbReference type="EMBL" id="CP053085">
    <property type="protein sequence ID" value="QJR34156.1"/>
    <property type="molecule type" value="Genomic_DNA"/>
</dbReference>
<evidence type="ECO:0000256" key="5">
    <source>
        <dbReference type="ARBA" id="ARBA00022692"/>
    </source>
</evidence>
<feature type="transmembrane region" description="Helical" evidence="8">
    <location>
        <begin position="78"/>
        <end position="99"/>
    </location>
</feature>
<evidence type="ECO:0000256" key="2">
    <source>
        <dbReference type="ARBA" id="ARBA00009142"/>
    </source>
</evidence>
<keyword evidence="7 8" id="KW-0472">Membrane</keyword>
<evidence type="ECO:0000313" key="10">
    <source>
        <dbReference type="Proteomes" id="UP000500938"/>
    </source>
</evidence>
<dbReference type="Proteomes" id="UP000500938">
    <property type="component" value="Chromosome"/>
</dbReference>
<dbReference type="Pfam" id="PF01925">
    <property type="entry name" value="TauE"/>
    <property type="match status" value="1"/>
</dbReference>
<evidence type="ECO:0000256" key="8">
    <source>
        <dbReference type="RuleBase" id="RU363041"/>
    </source>
</evidence>
<organism evidence="9 10">
    <name type="scientific">Gemmatimonas groenlandica</name>
    <dbReference type="NCBI Taxonomy" id="2732249"/>
    <lineage>
        <taxon>Bacteria</taxon>
        <taxon>Pseudomonadati</taxon>
        <taxon>Gemmatimonadota</taxon>
        <taxon>Gemmatimonadia</taxon>
        <taxon>Gemmatimonadales</taxon>
        <taxon>Gemmatimonadaceae</taxon>
        <taxon>Gemmatimonas</taxon>
    </lineage>
</organism>
<dbReference type="RefSeq" id="WP_171223582.1">
    <property type="nucleotide sequence ID" value="NZ_CP053085.1"/>
</dbReference>
<evidence type="ECO:0000313" key="9">
    <source>
        <dbReference type="EMBL" id="QJR34156.1"/>
    </source>
</evidence>
<evidence type="ECO:0000256" key="7">
    <source>
        <dbReference type="ARBA" id="ARBA00023136"/>
    </source>
</evidence>
<keyword evidence="5 8" id="KW-0812">Transmembrane</keyword>
<dbReference type="AlphaFoldDB" id="A0A6M4IL97"/>
<keyword evidence="3" id="KW-0813">Transport</keyword>
<protein>
    <recommendedName>
        <fullName evidence="8">Probable membrane transporter protein</fullName>
    </recommendedName>
</protein>
<feature type="transmembrane region" description="Helical" evidence="8">
    <location>
        <begin position="36"/>
        <end position="58"/>
    </location>
</feature>
<gene>
    <name evidence="9" type="ORF">HKW67_00820</name>
</gene>
<proteinExistence type="inferred from homology"/>
<comment type="subcellular location">
    <subcellularLocation>
        <location evidence="1 8">Cell membrane</location>
        <topology evidence="1 8">Multi-pass membrane protein</topology>
    </subcellularLocation>
</comment>
<accession>A0A6M4IL97</accession>
<dbReference type="KEGG" id="ggr:HKW67_00820"/>
<feature type="transmembrane region" description="Helical" evidence="8">
    <location>
        <begin position="168"/>
        <end position="186"/>
    </location>
</feature>
<dbReference type="InterPro" id="IPR002781">
    <property type="entry name" value="TM_pro_TauE-like"/>
</dbReference>
<keyword evidence="10" id="KW-1185">Reference proteome</keyword>
<keyword evidence="4 8" id="KW-1003">Cell membrane</keyword>
<keyword evidence="6 8" id="KW-1133">Transmembrane helix</keyword>
<evidence type="ECO:0000256" key="6">
    <source>
        <dbReference type="ARBA" id="ARBA00022989"/>
    </source>
</evidence>
<reference evidence="9 10" key="1">
    <citation type="submission" date="2020-05" db="EMBL/GenBank/DDBJ databases">
        <title>Complete genome sequence of Gemmatimonas greenlandica TET16.</title>
        <authorList>
            <person name="Zeng Y."/>
        </authorList>
    </citation>
    <scope>NUCLEOTIDE SEQUENCE [LARGE SCALE GENOMIC DNA]</scope>
    <source>
        <strain evidence="9 10">TET16</strain>
    </source>
</reference>
<name>A0A6M4IL97_9BACT</name>
<evidence type="ECO:0000256" key="1">
    <source>
        <dbReference type="ARBA" id="ARBA00004651"/>
    </source>
</evidence>